<dbReference type="InterPro" id="IPR056179">
    <property type="entry name" value="DHQS_C"/>
</dbReference>
<feature type="binding site" evidence="18">
    <location>
        <begin position="130"/>
        <end position="131"/>
    </location>
    <ligand>
        <name>NAD(+)</name>
        <dbReference type="ChEBI" id="CHEBI:57540"/>
    </ligand>
</feature>
<feature type="binding site" evidence="18">
    <location>
        <position position="248"/>
    </location>
    <ligand>
        <name>Zn(2+)</name>
        <dbReference type="ChEBI" id="CHEBI:29105"/>
    </ligand>
</feature>
<evidence type="ECO:0000256" key="12">
    <source>
        <dbReference type="ARBA" id="ARBA00022741"/>
    </source>
</evidence>
<sequence length="364" mass="39657">MASKSTQVQVSLGDRSYPIFIGSDEIRNTDIASYIGGKKVLIVTNETIAPLYLELLKGQLMDKRVDSVILADGEQHKNLDTLNLIFDQLIGGHHDRKTTLIALGGGVVGDMTGFAAACYQRGVPFIQIPTTLLAQVDSSVGGKTAVNHAMGKNMIGAFYQPQAVIIDTDTLSTLPDREFHAGLAEVIKYGLIVDAVFFQWLENNVDLLLQRDKQALAYAVELSCVSKARIVAEDETEQGIRAILNLGHTFGHAIETFQNYKQWIHGEAVAAGMVMAAELSVISGDLPEADLSRTKALLKRCSLPVTPPADMAAEDFIRLMLRDKKVLDGQLRLVLLKHLGEACVTDQFSIDHLNQVLIKACTAS</sequence>
<evidence type="ECO:0000256" key="5">
    <source>
        <dbReference type="ARBA" id="ARBA00004661"/>
    </source>
</evidence>
<protein>
    <recommendedName>
        <fullName evidence="8 18">3-dehydroquinate synthase</fullName>
        <shortName evidence="18">DHQS</shortName>
        <ecNumber evidence="7 18">4.2.3.4</ecNumber>
    </recommendedName>
</protein>
<keyword evidence="12 18" id="KW-0547">Nucleotide-binding</keyword>
<keyword evidence="22" id="KW-1185">Reference proteome</keyword>
<dbReference type="InterPro" id="IPR050071">
    <property type="entry name" value="Dehydroquinate_synthase"/>
</dbReference>
<dbReference type="NCBIfam" id="TIGR01357">
    <property type="entry name" value="aroB"/>
    <property type="match status" value="1"/>
</dbReference>
<evidence type="ECO:0000256" key="17">
    <source>
        <dbReference type="ARBA" id="ARBA00023285"/>
    </source>
</evidence>
<reference evidence="21" key="1">
    <citation type="submission" date="2022-08" db="EMBL/GenBank/DDBJ databases">
        <title>Catabolic pathway analysis in culturable SAR92 clade bacteria reveals their overlooked roles in DMSP degradation in coastal seas.</title>
        <authorList>
            <person name="He X."/>
            <person name="Zhang X."/>
            <person name="Zhang Y."/>
        </authorList>
    </citation>
    <scope>NUCLEOTIDE SEQUENCE</scope>
    <source>
        <strain evidence="21">H455</strain>
    </source>
</reference>
<evidence type="ECO:0000256" key="14">
    <source>
        <dbReference type="ARBA" id="ARBA00023027"/>
    </source>
</evidence>
<feature type="domain" description="3-dehydroquinate synthase N-terminal" evidence="19">
    <location>
        <begin position="68"/>
        <end position="180"/>
    </location>
</feature>
<comment type="pathway">
    <text evidence="5 18">Metabolic intermediate biosynthesis; chorismate biosynthesis; chorismate from D-erythrose 4-phosphate and phosphoenolpyruvate: step 2/7.</text>
</comment>
<accession>A0ABY5TL55</accession>
<feature type="binding site" evidence="18">
    <location>
        <position position="152"/>
    </location>
    <ligand>
        <name>NAD(+)</name>
        <dbReference type="ChEBI" id="CHEBI:57540"/>
    </ligand>
</feature>
<evidence type="ECO:0000256" key="4">
    <source>
        <dbReference type="ARBA" id="ARBA00004496"/>
    </source>
</evidence>
<dbReference type="Gene3D" id="1.20.1090.10">
    <property type="entry name" value="Dehydroquinate synthase-like - alpha domain"/>
    <property type="match status" value="1"/>
</dbReference>
<dbReference type="PANTHER" id="PTHR43622:SF7">
    <property type="entry name" value="3-DEHYDROQUINATE SYNTHASE, CHLOROPLASTIC"/>
    <property type="match status" value="1"/>
</dbReference>
<dbReference type="HAMAP" id="MF_00110">
    <property type="entry name" value="DHQ_synthase"/>
    <property type="match status" value="1"/>
</dbReference>
<name>A0ABY5TL55_9GAMM</name>
<evidence type="ECO:0000256" key="7">
    <source>
        <dbReference type="ARBA" id="ARBA00013031"/>
    </source>
</evidence>
<dbReference type="EC" id="4.2.3.4" evidence="7 18"/>
<feature type="binding site" evidence="18">
    <location>
        <position position="143"/>
    </location>
    <ligand>
        <name>NAD(+)</name>
        <dbReference type="ChEBI" id="CHEBI:57540"/>
    </ligand>
</feature>
<keyword evidence="11 18" id="KW-0479">Metal-binding</keyword>
<dbReference type="PIRSF" id="PIRSF001455">
    <property type="entry name" value="DHQ_synth"/>
    <property type="match status" value="1"/>
</dbReference>
<keyword evidence="10 18" id="KW-0028">Amino-acid biosynthesis</keyword>
<dbReference type="Gene3D" id="3.40.50.1970">
    <property type="match status" value="1"/>
</dbReference>
<comment type="function">
    <text evidence="3 18">Catalyzes the conversion of 3-deoxy-D-arabino-heptulosonate 7-phosphate (DAHP) to dehydroquinate (DHQ).</text>
</comment>
<keyword evidence="9 18" id="KW-0963">Cytoplasm</keyword>
<feature type="binding site" evidence="18">
    <location>
        <begin position="106"/>
        <end position="110"/>
    </location>
    <ligand>
        <name>NAD(+)</name>
        <dbReference type="ChEBI" id="CHEBI:57540"/>
    </ligand>
</feature>
<evidence type="ECO:0000256" key="15">
    <source>
        <dbReference type="ARBA" id="ARBA00023141"/>
    </source>
</evidence>
<evidence type="ECO:0000256" key="9">
    <source>
        <dbReference type="ARBA" id="ARBA00022490"/>
    </source>
</evidence>
<proteinExistence type="inferred from homology"/>
<dbReference type="Proteomes" id="UP001059934">
    <property type="component" value="Chromosome"/>
</dbReference>
<dbReference type="Pfam" id="PF01761">
    <property type="entry name" value="DHQ_synthase"/>
    <property type="match status" value="1"/>
</dbReference>
<dbReference type="InterPro" id="IPR030960">
    <property type="entry name" value="DHQS/DOIS_N"/>
</dbReference>
<dbReference type="GO" id="GO:0003856">
    <property type="term" value="F:3-dehydroquinate synthase activity"/>
    <property type="evidence" value="ECO:0007669"/>
    <property type="project" value="UniProtKB-EC"/>
</dbReference>
<evidence type="ECO:0000256" key="10">
    <source>
        <dbReference type="ARBA" id="ARBA00022605"/>
    </source>
</evidence>
<evidence type="ECO:0000256" key="8">
    <source>
        <dbReference type="ARBA" id="ARBA00017684"/>
    </source>
</evidence>
<dbReference type="InterPro" id="IPR016037">
    <property type="entry name" value="DHQ_synth_AroB"/>
</dbReference>
<organism evidence="21 22">
    <name type="scientific">SAR92 clade bacterium H455</name>
    <dbReference type="NCBI Taxonomy" id="2974818"/>
    <lineage>
        <taxon>Bacteria</taxon>
        <taxon>Pseudomonadati</taxon>
        <taxon>Pseudomonadota</taxon>
        <taxon>Gammaproteobacteria</taxon>
        <taxon>Cellvibrionales</taxon>
        <taxon>Porticoccaceae</taxon>
        <taxon>SAR92 clade</taxon>
    </lineage>
</organism>
<feature type="binding site" evidence="18">
    <location>
        <begin position="72"/>
        <end position="77"/>
    </location>
    <ligand>
        <name>NAD(+)</name>
        <dbReference type="ChEBI" id="CHEBI:57540"/>
    </ligand>
</feature>
<keyword evidence="17 18" id="KW-0170">Cobalt</keyword>
<comment type="subcellular location">
    <subcellularLocation>
        <location evidence="4 18">Cytoplasm</location>
    </subcellularLocation>
</comment>
<comment type="similarity">
    <text evidence="6 18">Belongs to the sugar phosphate cyclases superfamily. Dehydroquinate synthase family.</text>
</comment>
<dbReference type="Pfam" id="PF24621">
    <property type="entry name" value="DHQS_C"/>
    <property type="match status" value="1"/>
</dbReference>
<evidence type="ECO:0000259" key="20">
    <source>
        <dbReference type="Pfam" id="PF24621"/>
    </source>
</evidence>
<evidence type="ECO:0000256" key="2">
    <source>
        <dbReference type="ARBA" id="ARBA00001911"/>
    </source>
</evidence>
<gene>
    <name evidence="18 21" type="primary">aroB</name>
    <name evidence="21" type="ORF">NYF23_11270</name>
</gene>
<feature type="domain" description="3-dehydroquinate synthase C-terminal" evidence="20">
    <location>
        <begin position="182"/>
        <end position="326"/>
    </location>
</feature>
<evidence type="ECO:0000259" key="19">
    <source>
        <dbReference type="Pfam" id="PF01761"/>
    </source>
</evidence>
<evidence type="ECO:0000256" key="1">
    <source>
        <dbReference type="ARBA" id="ARBA00001393"/>
    </source>
</evidence>
<dbReference type="EMBL" id="CP103416">
    <property type="protein sequence ID" value="UVW34583.1"/>
    <property type="molecule type" value="Genomic_DNA"/>
</dbReference>
<dbReference type="PANTHER" id="PTHR43622">
    <property type="entry name" value="3-DEHYDROQUINATE SYNTHASE"/>
    <property type="match status" value="1"/>
</dbReference>
<feature type="binding site" evidence="18">
    <location>
        <position position="265"/>
    </location>
    <ligand>
        <name>Zn(2+)</name>
        <dbReference type="ChEBI" id="CHEBI:29105"/>
    </ligand>
</feature>
<keyword evidence="16 18" id="KW-0456">Lyase</keyword>
<evidence type="ECO:0000256" key="13">
    <source>
        <dbReference type="ARBA" id="ARBA00022833"/>
    </source>
</evidence>
<evidence type="ECO:0000313" key="22">
    <source>
        <dbReference type="Proteomes" id="UP001059934"/>
    </source>
</evidence>
<evidence type="ECO:0000256" key="18">
    <source>
        <dbReference type="HAMAP-Rule" id="MF_00110"/>
    </source>
</evidence>
<comment type="cofactor">
    <cofactor evidence="2 18">
        <name>NAD(+)</name>
        <dbReference type="ChEBI" id="CHEBI:57540"/>
    </cofactor>
</comment>
<evidence type="ECO:0000256" key="3">
    <source>
        <dbReference type="ARBA" id="ARBA00003485"/>
    </source>
</evidence>
<keyword evidence="13 18" id="KW-0862">Zinc</keyword>
<comment type="cofactor">
    <cofactor evidence="18">
        <name>Co(2+)</name>
        <dbReference type="ChEBI" id="CHEBI:48828"/>
    </cofactor>
    <cofactor evidence="18">
        <name>Zn(2+)</name>
        <dbReference type="ChEBI" id="CHEBI:29105"/>
    </cofactor>
    <text evidence="18">Binds 1 divalent metal cation per subunit. Can use either Co(2+) or Zn(2+).</text>
</comment>
<evidence type="ECO:0000256" key="6">
    <source>
        <dbReference type="ARBA" id="ARBA00005412"/>
    </source>
</evidence>
<feature type="binding site" evidence="18">
    <location>
        <position position="185"/>
    </location>
    <ligand>
        <name>Zn(2+)</name>
        <dbReference type="ChEBI" id="CHEBI:29105"/>
    </ligand>
</feature>
<feature type="binding site" evidence="18">
    <location>
        <begin position="170"/>
        <end position="173"/>
    </location>
    <ligand>
        <name>NAD(+)</name>
        <dbReference type="ChEBI" id="CHEBI:57540"/>
    </ligand>
</feature>
<evidence type="ECO:0000256" key="16">
    <source>
        <dbReference type="ARBA" id="ARBA00023239"/>
    </source>
</evidence>
<dbReference type="CDD" id="cd08195">
    <property type="entry name" value="DHQS"/>
    <property type="match status" value="1"/>
</dbReference>
<comment type="catalytic activity">
    <reaction evidence="1 18">
        <text>7-phospho-2-dehydro-3-deoxy-D-arabino-heptonate = 3-dehydroquinate + phosphate</text>
        <dbReference type="Rhea" id="RHEA:21968"/>
        <dbReference type="ChEBI" id="CHEBI:32364"/>
        <dbReference type="ChEBI" id="CHEBI:43474"/>
        <dbReference type="ChEBI" id="CHEBI:58394"/>
        <dbReference type="EC" id="4.2.3.4"/>
    </reaction>
</comment>
<dbReference type="SUPFAM" id="SSF56796">
    <property type="entry name" value="Dehydroquinate synthase-like"/>
    <property type="match status" value="1"/>
</dbReference>
<keyword evidence="14 18" id="KW-0520">NAD</keyword>
<dbReference type="InterPro" id="IPR030963">
    <property type="entry name" value="DHQ_synth_fam"/>
</dbReference>
<evidence type="ECO:0000256" key="11">
    <source>
        <dbReference type="ARBA" id="ARBA00022723"/>
    </source>
</evidence>
<keyword evidence="15 18" id="KW-0057">Aromatic amino acid biosynthesis</keyword>
<evidence type="ECO:0000313" key="21">
    <source>
        <dbReference type="EMBL" id="UVW34583.1"/>
    </source>
</evidence>